<dbReference type="Proteomes" id="UP000636888">
    <property type="component" value="Unassembled WGS sequence"/>
</dbReference>
<protein>
    <submittedName>
        <fullName evidence="2">Prepilin-type N-terminal cleavage/methylation domain-containing protein</fullName>
    </submittedName>
</protein>
<name>A0A8J7M3A2_9BACT</name>
<dbReference type="InterPro" id="IPR012902">
    <property type="entry name" value="N_methyl_site"/>
</dbReference>
<dbReference type="RefSeq" id="WP_199386585.1">
    <property type="nucleotide sequence ID" value="NZ_JAEMHM010000024.1"/>
</dbReference>
<keyword evidence="1" id="KW-0472">Membrane</keyword>
<evidence type="ECO:0000313" key="3">
    <source>
        <dbReference type="Proteomes" id="UP000636888"/>
    </source>
</evidence>
<proteinExistence type="predicted"/>
<keyword evidence="3" id="KW-1185">Reference proteome</keyword>
<dbReference type="AlphaFoldDB" id="A0A8J7M3A2"/>
<dbReference type="Pfam" id="PF07963">
    <property type="entry name" value="N_methyl"/>
    <property type="match status" value="1"/>
</dbReference>
<dbReference type="NCBIfam" id="TIGR02532">
    <property type="entry name" value="IV_pilin_GFxxxE"/>
    <property type="match status" value="1"/>
</dbReference>
<keyword evidence="1" id="KW-0812">Transmembrane</keyword>
<reference evidence="2" key="1">
    <citation type="submission" date="2020-12" db="EMBL/GenBank/DDBJ databases">
        <title>Geomonas sp. Red875, isolated from river sediment.</title>
        <authorList>
            <person name="Xu Z."/>
            <person name="Zhang Z."/>
            <person name="Masuda Y."/>
            <person name="Itoh H."/>
            <person name="Senoo K."/>
        </authorList>
    </citation>
    <scope>NUCLEOTIDE SEQUENCE</scope>
    <source>
        <strain evidence="2">Red875</strain>
    </source>
</reference>
<comment type="caution">
    <text evidence="2">The sequence shown here is derived from an EMBL/GenBank/DDBJ whole genome shotgun (WGS) entry which is preliminary data.</text>
</comment>
<accession>A0A8J7M3A2</accession>
<dbReference type="EMBL" id="JAEMHM010000024">
    <property type="protein sequence ID" value="MBJ6727443.1"/>
    <property type="molecule type" value="Genomic_DNA"/>
</dbReference>
<evidence type="ECO:0000313" key="2">
    <source>
        <dbReference type="EMBL" id="MBJ6727443.1"/>
    </source>
</evidence>
<gene>
    <name evidence="2" type="ORF">JFN93_22240</name>
</gene>
<sequence length="132" mass="14567">MKTTSTSNSAGFTLIEVLAAVVIMMIGLLGMLQSVNVAIDHDLKNKLRDEAVSLAEEQLNHFRMYSTSLATGRYVGGTTRTIRGIEKPFQVTKDWEPISTPDDGSARRLTVTVDWSYKGLHSSHAISSVLRR</sequence>
<dbReference type="PROSITE" id="PS00409">
    <property type="entry name" value="PROKAR_NTER_METHYL"/>
    <property type="match status" value="1"/>
</dbReference>
<feature type="transmembrane region" description="Helical" evidence="1">
    <location>
        <begin position="12"/>
        <end position="39"/>
    </location>
</feature>
<organism evidence="2 3">
    <name type="scientific">Geomesophilobacter sediminis</name>
    <dbReference type="NCBI Taxonomy" id="2798584"/>
    <lineage>
        <taxon>Bacteria</taxon>
        <taxon>Pseudomonadati</taxon>
        <taxon>Thermodesulfobacteriota</taxon>
        <taxon>Desulfuromonadia</taxon>
        <taxon>Geobacterales</taxon>
        <taxon>Geobacteraceae</taxon>
        <taxon>Geomesophilobacter</taxon>
    </lineage>
</organism>
<keyword evidence="1" id="KW-1133">Transmembrane helix</keyword>
<evidence type="ECO:0000256" key="1">
    <source>
        <dbReference type="SAM" id="Phobius"/>
    </source>
</evidence>